<comment type="caution">
    <text evidence="2">The sequence shown here is derived from an EMBL/GenBank/DDBJ whole genome shotgun (WGS) entry which is preliminary data.</text>
</comment>
<dbReference type="RefSeq" id="WP_147106479.1">
    <property type="nucleotide sequence ID" value="NZ_BJVJ01000019.1"/>
</dbReference>
<reference evidence="2 3" key="1">
    <citation type="submission" date="2019-07" db="EMBL/GenBank/DDBJ databases">
        <title>Whole genome shotgun sequence of Pseudonocardia sulfidoxydans NBRC 16205.</title>
        <authorList>
            <person name="Hosoyama A."/>
            <person name="Uohara A."/>
            <person name="Ohji S."/>
            <person name="Ichikawa N."/>
        </authorList>
    </citation>
    <scope>NUCLEOTIDE SEQUENCE [LARGE SCALE GENOMIC DNA]</scope>
    <source>
        <strain evidence="2 3">NBRC 16205</strain>
    </source>
</reference>
<keyword evidence="3" id="KW-1185">Reference proteome</keyword>
<protein>
    <submittedName>
        <fullName evidence="2">Uncharacterized protein</fullName>
    </submittedName>
</protein>
<gene>
    <name evidence="2" type="ORF">PSU4_23720</name>
</gene>
<dbReference type="AlphaFoldDB" id="A0A511DK50"/>
<feature type="compositionally biased region" description="Basic and acidic residues" evidence="1">
    <location>
        <begin position="1"/>
        <end position="14"/>
    </location>
</feature>
<evidence type="ECO:0000313" key="2">
    <source>
        <dbReference type="EMBL" id="GEL23418.1"/>
    </source>
</evidence>
<evidence type="ECO:0000256" key="1">
    <source>
        <dbReference type="SAM" id="MobiDB-lite"/>
    </source>
</evidence>
<evidence type="ECO:0000313" key="3">
    <source>
        <dbReference type="Proteomes" id="UP000321685"/>
    </source>
</evidence>
<dbReference type="Proteomes" id="UP000321685">
    <property type="component" value="Unassembled WGS sequence"/>
</dbReference>
<name>A0A511DK50_9PSEU</name>
<sequence length="96" mass="10773">MTSTRRRQDDRDGDNADPGDDLNPREVFVRLLLDTVRDDPYPSGTQLDMIEESIPAGMVPEYVRLLADKSREGCFPSTDVLRRMQRMSSGGGAPRC</sequence>
<dbReference type="EMBL" id="BJVJ01000019">
    <property type="protein sequence ID" value="GEL23418.1"/>
    <property type="molecule type" value="Genomic_DNA"/>
</dbReference>
<feature type="region of interest" description="Disordered" evidence="1">
    <location>
        <begin position="1"/>
        <end position="25"/>
    </location>
</feature>
<dbReference type="OrthoDB" id="3579108at2"/>
<accession>A0A511DK50</accession>
<proteinExistence type="predicted"/>
<organism evidence="2 3">
    <name type="scientific">Pseudonocardia sulfidoxydans NBRC 16205</name>
    <dbReference type="NCBI Taxonomy" id="1223511"/>
    <lineage>
        <taxon>Bacteria</taxon>
        <taxon>Bacillati</taxon>
        <taxon>Actinomycetota</taxon>
        <taxon>Actinomycetes</taxon>
        <taxon>Pseudonocardiales</taxon>
        <taxon>Pseudonocardiaceae</taxon>
        <taxon>Pseudonocardia</taxon>
    </lineage>
</organism>